<evidence type="ECO:0000256" key="3">
    <source>
        <dbReference type="ARBA" id="ARBA00022496"/>
    </source>
</evidence>
<keyword evidence="4" id="KW-0547">Nucleotide-binding</keyword>
<protein>
    <recommendedName>
        <fullName evidence="12">Carnitine transport ATP-binding protein OpuCA</fullName>
        <ecNumber evidence="11">7.6.2.9</ecNumber>
    </recommendedName>
</protein>
<evidence type="ECO:0000256" key="9">
    <source>
        <dbReference type="ARBA" id="ARBA00052482"/>
    </source>
</evidence>
<keyword evidence="8" id="KW-0472">Membrane</keyword>
<dbReference type="InterPro" id="IPR003439">
    <property type="entry name" value="ABC_transporter-like_ATP-bd"/>
</dbReference>
<evidence type="ECO:0000256" key="7">
    <source>
        <dbReference type="ARBA" id="ARBA00023065"/>
    </source>
</evidence>
<evidence type="ECO:0000256" key="10">
    <source>
        <dbReference type="ARBA" id="ARBA00063934"/>
    </source>
</evidence>
<evidence type="ECO:0000313" key="15">
    <source>
        <dbReference type="Proteomes" id="UP000030528"/>
    </source>
</evidence>
<dbReference type="RefSeq" id="WP_051239993.1">
    <property type="nucleotide sequence ID" value="NZ_AULI01000014.1"/>
</dbReference>
<comment type="subunit">
    <text evidence="10">The complex is composed of two ATP-binding proteins (OpuCA), two transmembrane proteins (OpuCB and OpuCD) and a solute-binding protein (OpuCC).</text>
</comment>
<dbReference type="PROSITE" id="PS00211">
    <property type="entry name" value="ABC_TRANSPORTER_1"/>
    <property type="match status" value="1"/>
</dbReference>
<evidence type="ECO:0000256" key="1">
    <source>
        <dbReference type="ARBA" id="ARBA00022448"/>
    </source>
</evidence>
<keyword evidence="1" id="KW-0813">Transport</keyword>
<evidence type="ECO:0000256" key="12">
    <source>
        <dbReference type="ARBA" id="ARBA00070305"/>
    </source>
</evidence>
<evidence type="ECO:0000256" key="8">
    <source>
        <dbReference type="ARBA" id="ARBA00023136"/>
    </source>
</evidence>
<dbReference type="GO" id="GO:0016887">
    <property type="term" value="F:ATP hydrolysis activity"/>
    <property type="evidence" value="ECO:0007669"/>
    <property type="project" value="InterPro"/>
</dbReference>
<keyword evidence="15" id="KW-1185">Reference proteome</keyword>
<dbReference type="CDD" id="cd03259">
    <property type="entry name" value="ABC_Carb_Solutes_like"/>
    <property type="match status" value="1"/>
</dbReference>
<dbReference type="GO" id="GO:0005524">
    <property type="term" value="F:ATP binding"/>
    <property type="evidence" value="ECO:0007669"/>
    <property type="project" value="UniProtKB-KW"/>
</dbReference>
<name>A0A0A5I402_9BACI</name>
<evidence type="ECO:0000313" key="14">
    <source>
        <dbReference type="EMBL" id="KGX90537.1"/>
    </source>
</evidence>
<dbReference type="AlphaFoldDB" id="A0A0A5I402"/>
<dbReference type="EC" id="7.6.2.9" evidence="11"/>
<dbReference type="PROSITE" id="PS50893">
    <property type="entry name" value="ABC_TRANSPORTER_2"/>
    <property type="match status" value="1"/>
</dbReference>
<organism evidence="14 15">
    <name type="scientific">Pontibacillus halophilus JSM 076056 = DSM 19796</name>
    <dbReference type="NCBI Taxonomy" id="1385510"/>
    <lineage>
        <taxon>Bacteria</taxon>
        <taxon>Bacillati</taxon>
        <taxon>Bacillota</taxon>
        <taxon>Bacilli</taxon>
        <taxon>Bacillales</taxon>
        <taxon>Bacillaceae</taxon>
        <taxon>Pontibacillus</taxon>
    </lineage>
</organism>
<dbReference type="InterPro" id="IPR050093">
    <property type="entry name" value="ABC_SmlMolc_Importer"/>
</dbReference>
<dbReference type="GO" id="GO:0016020">
    <property type="term" value="C:membrane"/>
    <property type="evidence" value="ECO:0007669"/>
    <property type="project" value="InterPro"/>
</dbReference>
<dbReference type="InterPro" id="IPR015853">
    <property type="entry name" value="ABC_transpr_FbpC"/>
</dbReference>
<comment type="caution">
    <text evidence="14">The sequence shown here is derived from an EMBL/GenBank/DDBJ whole genome shotgun (WGS) entry which is preliminary data.</text>
</comment>
<sequence>MTKPYLSLQQASKAFHHRTVLEHIHFSMEKGEILSIVGPSGSGKSTLLRCLAGLETFSTGKLYINGQDVTDVEANKRSVSYVFQQPLLFPHMNILQNIGYGLQFKKVSKQKRKELSSELLQQIGLRDYATAYPHELSGGQQQRVSLARSLAVSPDLLLLDEPFSSLDQQLRIEMRAWVRQFLKAEGTTAIFITHDREEAMMMGDRVAVFQDGRFQQVGEPQAVYRKPATPFVAKFYSDTLLLDDTRYIPVHCLKLQKSNQADAFKATVQHPVFVHGKTLYTVFVQALDQRVTLEGDLTLEVNETVYLSYHARDIQTFHNDQEVHDETEKELD</sequence>
<keyword evidence="7" id="KW-0406">Ion transport</keyword>
<gene>
    <name evidence="14" type="ORF">N781_07010</name>
</gene>
<evidence type="ECO:0000259" key="13">
    <source>
        <dbReference type="PROSITE" id="PS50893"/>
    </source>
</evidence>
<keyword evidence="2" id="KW-1003">Cell membrane</keyword>
<evidence type="ECO:0000256" key="4">
    <source>
        <dbReference type="ARBA" id="ARBA00022741"/>
    </source>
</evidence>
<dbReference type="InterPro" id="IPR017871">
    <property type="entry name" value="ABC_transporter-like_CS"/>
</dbReference>
<dbReference type="FunFam" id="3.40.50.300:FF:000425">
    <property type="entry name" value="Probable ABC transporter, ATP-binding subunit"/>
    <property type="match status" value="1"/>
</dbReference>
<dbReference type="PANTHER" id="PTHR42781">
    <property type="entry name" value="SPERMIDINE/PUTRESCINE IMPORT ATP-BINDING PROTEIN POTA"/>
    <property type="match status" value="1"/>
</dbReference>
<dbReference type="SUPFAM" id="SSF52540">
    <property type="entry name" value="P-loop containing nucleoside triphosphate hydrolases"/>
    <property type="match status" value="1"/>
</dbReference>
<keyword evidence="6" id="KW-0408">Iron</keyword>
<dbReference type="Proteomes" id="UP000030528">
    <property type="component" value="Unassembled WGS sequence"/>
</dbReference>
<dbReference type="eggNOG" id="COG3842">
    <property type="taxonomic scope" value="Bacteria"/>
</dbReference>
<dbReference type="EMBL" id="AVPE01000014">
    <property type="protein sequence ID" value="KGX90537.1"/>
    <property type="molecule type" value="Genomic_DNA"/>
</dbReference>
<dbReference type="GO" id="GO:0015408">
    <property type="term" value="F:ABC-type ferric iron transporter activity"/>
    <property type="evidence" value="ECO:0007669"/>
    <property type="project" value="InterPro"/>
</dbReference>
<evidence type="ECO:0000256" key="2">
    <source>
        <dbReference type="ARBA" id="ARBA00022475"/>
    </source>
</evidence>
<evidence type="ECO:0000256" key="6">
    <source>
        <dbReference type="ARBA" id="ARBA00023004"/>
    </source>
</evidence>
<dbReference type="Gene3D" id="3.40.50.300">
    <property type="entry name" value="P-loop containing nucleotide triphosphate hydrolases"/>
    <property type="match status" value="1"/>
</dbReference>
<keyword evidence="5" id="KW-0067">ATP-binding</keyword>
<dbReference type="InterPro" id="IPR027417">
    <property type="entry name" value="P-loop_NTPase"/>
</dbReference>
<dbReference type="InterPro" id="IPR003593">
    <property type="entry name" value="AAA+_ATPase"/>
</dbReference>
<dbReference type="PANTHER" id="PTHR42781:SF4">
    <property type="entry name" value="SPERMIDINE_PUTRESCINE IMPORT ATP-BINDING PROTEIN POTA"/>
    <property type="match status" value="1"/>
</dbReference>
<feature type="domain" description="ABC transporter" evidence="13">
    <location>
        <begin position="6"/>
        <end position="236"/>
    </location>
</feature>
<accession>A0A0A5I402</accession>
<dbReference type="STRING" id="1385510.GCA_000425205_03001"/>
<reference evidence="14 15" key="1">
    <citation type="submission" date="2013-08" db="EMBL/GenBank/DDBJ databases">
        <authorList>
            <person name="Huang J."/>
            <person name="Wang G."/>
        </authorList>
    </citation>
    <scope>NUCLEOTIDE SEQUENCE [LARGE SCALE GENOMIC DNA]</scope>
    <source>
        <strain evidence="14 15">JSM 076056</strain>
    </source>
</reference>
<dbReference type="GO" id="GO:0015418">
    <property type="term" value="F:ABC-type quaternary ammonium compound transporting activity"/>
    <property type="evidence" value="ECO:0007669"/>
    <property type="project" value="UniProtKB-EC"/>
</dbReference>
<dbReference type="Pfam" id="PF00005">
    <property type="entry name" value="ABC_tran"/>
    <property type="match status" value="1"/>
</dbReference>
<dbReference type="SMART" id="SM00382">
    <property type="entry name" value="AAA"/>
    <property type="match status" value="1"/>
</dbReference>
<proteinExistence type="predicted"/>
<evidence type="ECO:0000256" key="5">
    <source>
        <dbReference type="ARBA" id="ARBA00022840"/>
    </source>
</evidence>
<comment type="catalytic activity">
    <reaction evidence="9">
        <text>a quaternary ammonium(out) + ATP + H2O = a quaternary ammonium(in) + ADP + phosphate + H(+)</text>
        <dbReference type="Rhea" id="RHEA:11036"/>
        <dbReference type="ChEBI" id="CHEBI:15377"/>
        <dbReference type="ChEBI" id="CHEBI:15378"/>
        <dbReference type="ChEBI" id="CHEBI:30616"/>
        <dbReference type="ChEBI" id="CHEBI:35267"/>
        <dbReference type="ChEBI" id="CHEBI:43474"/>
        <dbReference type="ChEBI" id="CHEBI:456216"/>
        <dbReference type="EC" id="7.6.2.9"/>
    </reaction>
</comment>
<evidence type="ECO:0000256" key="11">
    <source>
        <dbReference type="ARBA" id="ARBA00066388"/>
    </source>
</evidence>
<keyword evidence="3" id="KW-0410">Iron transport</keyword>